<dbReference type="AlphaFoldDB" id="A0A6J4NK11"/>
<reference evidence="1" key="1">
    <citation type="submission" date="2020-02" db="EMBL/GenBank/DDBJ databases">
        <authorList>
            <person name="Meier V. D."/>
        </authorList>
    </citation>
    <scope>NUCLEOTIDE SEQUENCE</scope>
    <source>
        <strain evidence="1">AVDCRST_MAG93</strain>
    </source>
</reference>
<dbReference type="EMBL" id="CADCTR010003248">
    <property type="protein sequence ID" value="CAA9389889.1"/>
    <property type="molecule type" value="Genomic_DNA"/>
</dbReference>
<sequence length="46" mass="5173">CERHIRWQSDVLLRQVTRSVSSCAMSGCLQRQAKIPFAATPERAKG</sequence>
<name>A0A6J4NK11_9CHLR</name>
<gene>
    <name evidence="1" type="ORF">AVDCRST_MAG93-9668</name>
</gene>
<feature type="non-terminal residue" evidence="1">
    <location>
        <position position="46"/>
    </location>
</feature>
<proteinExistence type="predicted"/>
<feature type="non-terminal residue" evidence="1">
    <location>
        <position position="1"/>
    </location>
</feature>
<accession>A0A6J4NK11</accession>
<protein>
    <submittedName>
        <fullName evidence="1">Uncharacterized protein</fullName>
    </submittedName>
</protein>
<evidence type="ECO:0000313" key="1">
    <source>
        <dbReference type="EMBL" id="CAA9389889.1"/>
    </source>
</evidence>
<organism evidence="1">
    <name type="scientific">uncultured Chloroflexia bacterium</name>
    <dbReference type="NCBI Taxonomy" id="1672391"/>
    <lineage>
        <taxon>Bacteria</taxon>
        <taxon>Bacillati</taxon>
        <taxon>Chloroflexota</taxon>
        <taxon>Chloroflexia</taxon>
        <taxon>environmental samples</taxon>
    </lineage>
</organism>